<dbReference type="CDD" id="cd24013">
    <property type="entry name" value="ASKHA_ATPase_BT3980-like"/>
    <property type="match status" value="1"/>
</dbReference>
<evidence type="ECO:0000313" key="2">
    <source>
        <dbReference type="Proteomes" id="UP000712080"/>
    </source>
</evidence>
<dbReference type="RefSeq" id="WP_169525939.1">
    <property type="nucleotide sequence ID" value="NZ_JAAMPU010000097.1"/>
</dbReference>
<protein>
    <submittedName>
        <fullName evidence="1">DUF3822 family protein</fullName>
    </submittedName>
</protein>
<dbReference type="InterPro" id="IPR024213">
    <property type="entry name" value="DUF3822"/>
</dbReference>
<dbReference type="Pfam" id="PF12864">
    <property type="entry name" value="DUF3822"/>
    <property type="match status" value="1"/>
</dbReference>
<sequence length="271" mass="31541">MLVNHANITEKNYKKLSLQIAADKVSMCCTNILNQSILWSREVVFPADGSSPESHYHKLFASDTDLSSAYDEIVVLHDNGYNSFVPVALFDENYLGSYLQFSTKVFETDFFAFDELPTYEMNNVFVPFANLNNLLVDQFGTFSYHHTSSTLVSRLLESSKNIDERQVFAHIAPNRFELVVVQNQKLLLYNTFEYRTKEDFIYYVLFTAEQLSLNPEQFRLQLLGDVTEESDVFRIAFKYIRNTELYKTDTISERNGLSEHENRKHFTLFQS</sequence>
<gene>
    <name evidence="1" type="ORF">G6047_02710</name>
</gene>
<dbReference type="EMBL" id="JAAMPU010000097">
    <property type="protein sequence ID" value="NMH26932.1"/>
    <property type="molecule type" value="Genomic_DNA"/>
</dbReference>
<comment type="caution">
    <text evidence="1">The sequence shown here is derived from an EMBL/GenBank/DDBJ whole genome shotgun (WGS) entry which is preliminary data.</text>
</comment>
<dbReference type="Proteomes" id="UP000712080">
    <property type="component" value="Unassembled WGS sequence"/>
</dbReference>
<dbReference type="Gene3D" id="3.30.420.250">
    <property type="match status" value="1"/>
</dbReference>
<keyword evidence="2" id="KW-1185">Reference proteome</keyword>
<reference evidence="1" key="1">
    <citation type="submission" date="2020-02" db="EMBL/GenBank/DDBJ databases">
        <title>Flavobacterium sp. genome.</title>
        <authorList>
            <person name="Jung H.S."/>
            <person name="Baek J.H."/>
            <person name="Jeon C.O."/>
        </authorList>
    </citation>
    <scope>NUCLEOTIDE SEQUENCE</scope>
    <source>
        <strain evidence="1">SE-s28</strain>
    </source>
</reference>
<dbReference type="Gene3D" id="3.30.420.260">
    <property type="match status" value="1"/>
</dbReference>
<proteinExistence type="predicted"/>
<organism evidence="1 2">
    <name type="scientific">Flavobacterium silvaticum</name>
    <dbReference type="NCBI Taxonomy" id="1852020"/>
    <lineage>
        <taxon>Bacteria</taxon>
        <taxon>Pseudomonadati</taxon>
        <taxon>Bacteroidota</taxon>
        <taxon>Flavobacteriia</taxon>
        <taxon>Flavobacteriales</taxon>
        <taxon>Flavobacteriaceae</taxon>
        <taxon>Flavobacterium</taxon>
    </lineage>
</organism>
<accession>A0A972FS00</accession>
<evidence type="ECO:0000313" key="1">
    <source>
        <dbReference type="EMBL" id="NMH26932.1"/>
    </source>
</evidence>
<dbReference type="AlphaFoldDB" id="A0A972FS00"/>
<name>A0A972FS00_9FLAO</name>